<evidence type="ECO:0000256" key="2">
    <source>
        <dbReference type="SAM" id="Phobius"/>
    </source>
</evidence>
<name>A0A5B7I0X4_PORTR</name>
<reference evidence="3 4" key="1">
    <citation type="submission" date="2019-05" db="EMBL/GenBank/DDBJ databases">
        <title>Another draft genome of Portunus trituberculatus and its Hox gene families provides insights of decapod evolution.</title>
        <authorList>
            <person name="Jeong J.-H."/>
            <person name="Song I."/>
            <person name="Kim S."/>
            <person name="Choi T."/>
            <person name="Kim D."/>
            <person name="Ryu S."/>
            <person name="Kim W."/>
        </authorList>
    </citation>
    <scope>NUCLEOTIDE SEQUENCE [LARGE SCALE GENOMIC DNA]</scope>
    <source>
        <tissue evidence="3">Muscle</tissue>
    </source>
</reference>
<comment type="caution">
    <text evidence="3">The sequence shown here is derived from an EMBL/GenBank/DDBJ whole genome shotgun (WGS) entry which is preliminary data.</text>
</comment>
<keyword evidence="2" id="KW-0812">Transmembrane</keyword>
<evidence type="ECO:0000256" key="1">
    <source>
        <dbReference type="SAM" id="MobiDB-lite"/>
    </source>
</evidence>
<organism evidence="3 4">
    <name type="scientific">Portunus trituberculatus</name>
    <name type="common">Swimming crab</name>
    <name type="synonym">Neptunus trituberculatus</name>
    <dbReference type="NCBI Taxonomy" id="210409"/>
    <lineage>
        <taxon>Eukaryota</taxon>
        <taxon>Metazoa</taxon>
        <taxon>Ecdysozoa</taxon>
        <taxon>Arthropoda</taxon>
        <taxon>Crustacea</taxon>
        <taxon>Multicrustacea</taxon>
        <taxon>Malacostraca</taxon>
        <taxon>Eumalacostraca</taxon>
        <taxon>Eucarida</taxon>
        <taxon>Decapoda</taxon>
        <taxon>Pleocyemata</taxon>
        <taxon>Brachyura</taxon>
        <taxon>Eubrachyura</taxon>
        <taxon>Portunoidea</taxon>
        <taxon>Portunidae</taxon>
        <taxon>Portuninae</taxon>
        <taxon>Portunus</taxon>
    </lineage>
</organism>
<dbReference type="Proteomes" id="UP000324222">
    <property type="component" value="Unassembled WGS sequence"/>
</dbReference>
<sequence length="95" mass="10744">MKKRHGTEGVKVHFLFFHVFLAICSSLPYYSYLHGVLSKLPLTSLPSCSHPATSHQPFSSSIWNIAASPRGKQLRRQSYEPPLTYNSLRQLPSTD</sequence>
<gene>
    <name evidence="3" type="ORF">E2C01_071814</name>
</gene>
<dbReference type="EMBL" id="VSRR010045682">
    <property type="protein sequence ID" value="MPC77362.1"/>
    <property type="molecule type" value="Genomic_DNA"/>
</dbReference>
<keyword evidence="4" id="KW-1185">Reference proteome</keyword>
<feature type="compositionally biased region" description="Polar residues" evidence="1">
    <location>
        <begin position="84"/>
        <end position="95"/>
    </location>
</feature>
<proteinExistence type="predicted"/>
<protein>
    <submittedName>
        <fullName evidence="3">Uncharacterized protein</fullName>
    </submittedName>
</protein>
<feature type="transmembrane region" description="Helical" evidence="2">
    <location>
        <begin position="12"/>
        <end position="32"/>
    </location>
</feature>
<accession>A0A5B7I0X4</accession>
<evidence type="ECO:0000313" key="4">
    <source>
        <dbReference type="Proteomes" id="UP000324222"/>
    </source>
</evidence>
<keyword evidence="2" id="KW-1133">Transmembrane helix</keyword>
<keyword evidence="2" id="KW-0472">Membrane</keyword>
<feature type="region of interest" description="Disordered" evidence="1">
    <location>
        <begin position="73"/>
        <end position="95"/>
    </location>
</feature>
<evidence type="ECO:0000313" key="3">
    <source>
        <dbReference type="EMBL" id="MPC77362.1"/>
    </source>
</evidence>
<dbReference type="AlphaFoldDB" id="A0A5B7I0X4"/>